<dbReference type="Pfam" id="PF05163">
    <property type="entry name" value="DinB"/>
    <property type="match status" value="1"/>
</dbReference>
<dbReference type="OrthoDB" id="119432at2"/>
<sequence>MLQDTNVITNGIITQDALLNHWQGHRRVTRRLIEAFPEDQLFNYSIGGMRPFADMVKEILGLSGIGIRGIVTGNWTPTAELDYRAGNSAAKTKAELLLLWDQVTAELNALWLQIPHERFHEVVKAFGEYEGYSTDIILYWIDNEIHHRAQGYVYLRALGIEPPAFWNRD</sequence>
<evidence type="ECO:0000256" key="1">
    <source>
        <dbReference type="ARBA" id="ARBA00008635"/>
    </source>
</evidence>
<keyword evidence="5" id="KW-1185">Reference proteome</keyword>
<dbReference type="AlphaFoldDB" id="A0A0D0GKE9"/>
<dbReference type="EMBL" id="JXRA01000030">
    <property type="protein sequence ID" value="KIO77712.1"/>
    <property type="molecule type" value="Genomic_DNA"/>
</dbReference>
<feature type="binding site" evidence="3">
    <location>
        <position position="147"/>
    </location>
    <ligand>
        <name>a divalent metal cation</name>
        <dbReference type="ChEBI" id="CHEBI:60240"/>
    </ligand>
</feature>
<dbReference type="Gene3D" id="1.20.120.450">
    <property type="entry name" value="dinb family like domain"/>
    <property type="match status" value="1"/>
</dbReference>
<evidence type="ECO:0000256" key="3">
    <source>
        <dbReference type="PIRSR" id="PIRSR607837-1"/>
    </source>
</evidence>
<proteinExistence type="inferred from homology"/>
<name>A0A0D0GKE9_9SPHI</name>
<gene>
    <name evidence="4" type="ORF">TH53_07875</name>
</gene>
<evidence type="ECO:0000313" key="5">
    <source>
        <dbReference type="Proteomes" id="UP000032049"/>
    </source>
</evidence>
<dbReference type="STRING" id="1503925.TH53_07875"/>
<keyword evidence="2 3" id="KW-0479">Metal-binding</keyword>
<reference evidence="4 5" key="1">
    <citation type="submission" date="2015-01" db="EMBL/GenBank/DDBJ databases">
        <title>Draft genome sequence of Pedobacter sp. NL19 isolated from sludge of an effluent treatment pond in an abandoned uranium mine.</title>
        <authorList>
            <person name="Santos T."/>
            <person name="Caetano T."/>
            <person name="Covas C."/>
            <person name="Cruz A."/>
            <person name="Mendo S."/>
        </authorList>
    </citation>
    <scope>NUCLEOTIDE SEQUENCE [LARGE SCALE GENOMIC DNA]</scope>
    <source>
        <strain evidence="4 5">NL19</strain>
    </source>
</reference>
<evidence type="ECO:0000256" key="2">
    <source>
        <dbReference type="ARBA" id="ARBA00022723"/>
    </source>
</evidence>
<protein>
    <submittedName>
        <fullName evidence="4">Damage-inducible protein DinB</fullName>
    </submittedName>
</protein>
<dbReference type="Proteomes" id="UP000032049">
    <property type="component" value="Unassembled WGS sequence"/>
</dbReference>
<evidence type="ECO:0000313" key="4">
    <source>
        <dbReference type="EMBL" id="KIO77712.1"/>
    </source>
</evidence>
<accession>A0A0D0GKE9</accession>
<comment type="similarity">
    <text evidence="1">Belongs to the DinB family.</text>
</comment>
<dbReference type="InterPro" id="IPR034660">
    <property type="entry name" value="DinB/YfiT-like"/>
</dbReference>
<dbReference type="InterPro" id="IPR007837">
    <property type="entry name" value="DinB"/>
</dbReference>
<dbReference type="SUPFAM" id="SSF109854">
    <property type="entry name" value="DinB/YfiT-like putative metalloenzymes"/>
    <property type="match status" value="1"/>
</dbReference>
<organism evidence="4 5">
    <name type="scientific">Pedobacter lusitanus</name>
    <dbReference type="NCBI Taxonomy" id="1503925"/>
    <lineage>
        <taxon>Bacteria</taxon>
        <taxon>Pseudomonadati</taxon>
        <taxon>Bacteroidota</taxon>
        <taxon>Sphingobacteriia</taxon>
        <taxon>Sphingobacteriales</taxon>
        <taxon>Sphingobacteriaceae</taxon>
        <taxon>Pedobacter</taxon>
    </lineage>
</organism>
<comment type="caution">
    <text evidence="4">The sequence shown here is derived from an EMBL/GenBank/DDBJ whole genome shotgun (WGS) entry which is preliminary data.</text>
</comment>
<dbReference type="GO" id="GO:0046872">
    <property type="term" value="F:metal ion binding"/>
    <property type="evidence" value="ECO:0007669"/>
    <property type="project" value="UniProtKB-KW"/>
</dbReference>